<evidence type="ECO:0000259" key="1">
    <source>
        <dbReference type="PROSITE" id="PS50011"/>
    </source>
</evidence>
<keyword evidence="3" id="KW-1185">Reference proteome</keyword>
<keyword evidence="2" id="KW-0808">Transferase</keyword>
<dbReference type="InterPro" id="IPR000719">
    <property type="entry name" value="Prot_kinase_dom"/>
</dbReference>
<dbReference type="CDD" id="cd14014">
    <property type="entry name" value="STKc_PknB_like"/>
    <property type="match status" value="1"/>
</dbReference>
<dbReference type="InterPro" id="IPR041664">
    <property type="entry name" value="AAA_16"/>
</dbReference>
<dbReference type="InterPro" id="IPR053159">
    <property type="entry name" value="Hybrid_Histidine_Kinase"/>
</dbReference>
<dbReference type="SMART" id="SM00220">
    <property type="entry name" value="S_TKc"/>
    <property type="match status" value="1"/>
</dbReference>
<keyword evidence="2" id="KW-0418">Kinase</keyword>
<protein>
    <submittedName>
        <fullName evidence="2">Serine/threonine-protein kinase PknK</fullName>
    </submittedName>
</protein>
<proteinExistence type="predicted"/>
<dbReference type="Proteomes" id="UP000621799">
    <property type="component" value="Unassembled WGS sequence"/>
</dbReference>
<dbReference type="AlphaFoldDB" id="A0A928VSH7"/>
<dbReference type="InterPro" id="IPR027417">
    <property type="entry name" value="P-loop_NTPase"/>
</dbReference>
<dbReference type="GO" id="GO:0004672">
    <property type="term" value="F:protein kinase activity"/>
    <property type="evidence" value="ECO:0007669"/>
    <property type="project" value="InterPro"/>
</dbReference>
<sequence length="954" mass="108283">MISFSNYQIVEEIYQSQTTAVYRGYREGDKLPVAIKTSISDYPEIADVAKLKYEYEVVSSLKSAGVIQFYSLETDRNRVGLIEEDFGGRSLDSFLSVKSLELLDCLKIVLQVARTLHDIHQNNIIHKDIKPQNILFNPETGVVKLADFGIASRLSRENVVLTDPHTFEGTLAYMSPEQTGRMNRSLDYRTDFYSLGITFYQLLTGKLPFDSTDPMELVHCHIAKIPDLPHQISSRIPPPVSKIVMKLLSKTAEERYQSALGLRADLETCLEKLEREGRISPFTIGQQDRSSKLQIPQKLYGRDREVSRAIETFHRVSLGTTEFLVVSGYSGVGKSALVNEIHKPIVQEKGYFTSGKFEQFKRNVPYSALIQCLSELIRQILTESTPNIEMWKCKILNAIGDFGRVLSDVVPEIDLIIGAQPSLPFLSASEYQKRFNTVLKSFFQIFSNRQHPLIIFLDDLQWADSASLKLIEFLVTSPKIPYLMLVITYRENEVSCGHSLLLTLDKIQKNGNKINSISLKNLKENTIKTLISETLKLPTKKVRFLASVVFDKTQGNPFFVNQFLEALYQNNILFFDLQSGQWNWNLEEIEKANISENVVELNIKKLKKLSSETQNILMLASCIGNKFDLKMLSIFNQRSMSETATQLWEALQHGIVFPLSNNYKVLMFLNAEKDCLEPSLFPVSYHFLHDRVQQAAYSLISPEIQKDIRLKIGQLLLANTPVENLEEKIFEIVNQLNIAIDLHTQPAEQIELARLNAIAAAKAKAAAAYEPALNYLNIGISILPEESWHTDYELTFKLYLNTIEIEFLNGNFEVAEALSHLVLKKAKTSFDLAQTYELKVRFYGVRQQMCQAIEIGLQAIEILGFEISPTSLGETFKSKLPFLEDLNKRPVLNDRRGLLAMELLAVASISAYLVDFHTLKQVATTQLHLSRIHGYSPHCAMAYIWYGAIACGLY</sequence>
<dbReference type="Gene3D" id="3.40.50.300">
    <property type="entry name" value="P-loop containing nucleotide triphosphate hydrolases"/>
    <property type="match status" value="1"/>
</dbReference>
<feature type="non-terminal residue" evidence="2">
    <location>
        <position position="954"/>
    </location>
</feature>
<dbReference type="EMBL" id="JADEXN010000017">
    <property type="protein sequence ID" value="MBE9039574.1"/>
    <property type="molecule type" value="Genomic_DNA"/>
</dbReference>
<dbReference type="Pfam" id="PF13191">
    <property type="entry name" value="AAA_16"/>
    <property type="match status" value="1"/>
</dbReference>
<evidence type="ECO:0000313" key="2">
    <source>
        <dbReference type="EMBL" id="MBE9039574.1"/>
    </source>
</evidence>
<dbReference type="Gene3D" id="1.10.510.10">
    <property type="entry name" value="Transferase(Phosphotransferase) domain 1"/>
    <property type="match status" value="1"/>
</dbReference>
<dbReference type="SUPFAM" id="SSF52540">
    <property type="entry name" value="P-loop containing nucleoside triphosphate hydrolases"/>
    <property type="match status" value="1"/>
</dbReference>
<dbReference type="InterPro" id="IPR008271">
    <property type="entry name" value="Ser/Thr_kinase_AS"/>
</dbReference>
<dbReference type="PANTHER" id="PTHR43642">
    <property type="entry name" value="HYBRID SIGNAL TRANSDUCTION HISTIDINE KINASE G"/>
    <property type="match status" value="1"/>
</dbReference>
<dbReference type="GO" id="GO:0005524">
    <property type="term" value="F:ATP binding"/>
    <property type="evidence" value="ECO:0007669"/>
    <property type="project" value="InterPro"/>
</dbReference>
<comment type="caution">
    <text evidence="2">The sequence shown here is derived from an EMBL/GenBank/DDBJ whole genome shotgun (WGS) entry which is preliminary data.</text>
</comment>
<feature type="domain" description="Protein kinase" evidence="1">
    <location>
        <begin position="7"/>
        <end position="270"/>
    </location>
</feature>
<dbReference type="InterPro" id="IPR011009">
    <property type="entry name" value="Kinase-like_dom_sf"/>
</dbReference>
<organism evidence="2 3">
    <name type="scientific">Zarconia navalis LEGE 11467</name>
    <dbReference type="NCBI Taxonomy" id="1828826"/>
    <lineage>
        <taxon>Bacteria</taxon>
        <taxon>Bacillati</taxon>
        <taxon>Cyanobacteriota</taxon>
        <taxon>Cyanophyceae</taxon>
        <taxon>Oscillatoriophycideae</taxon>
        <taxon>Oscillatoriales</taxon>
        <taxon>Oscillatoriales incertae sedis</taxon>
        <taxon>Zarconia</taxon>
        <taxon>Zarconia navalis</taxon>
    </lineage>
</organism>
<name>A0A928VSH7_9CYAN</name>
<dbReference type="PROSITE" id="PS00108">
    <property type="entry name" value="PROTEIN_KINASE_ST"/>
    <property type="match status" value="1"/>
</dbReference>
<reference evidence="2" key="1">
    <citation type="submission" date="2020-10" db="EMBL/GenBank/DDBJ databases">
        <authorList>
            <person name="Castelo-Branco R."/>
            <person name="Eusebio N."/>
            <person name="Adriana R."/>
            <person name="Vieira A."/>
            <person name="Brugerolle De Fraissinette N."/>
            <person name="Rezende De Castro R."/>
            <person name="Schneider M.P."/>
            <person name="Vasconcelos V."/>
            <person name="Leao P.N."/>
        </authorList>
    </citation>
    <scope>NUCLEOTIDE SEQUENCE</scope>
    <source>
        <strain evidence="2">LEGE 11467</strain>
    </source>
</reference>
<dbReference type="RefSeq" id="WP_264319833.1">
    <property type="nucleotide sequence ID" value="NZ_JADEXN010000017.1"/>
</dbReference>
<dbReference type="Pfam" id="PF00069">
    <property type="entry name" value="Pkinase"/>
    <property type="match status" value="1"/>
</dbReference>
<dbReference type="PROSITE" id="PS50011">
    <property type="entry name" value="PROTEIN_KINASE_DOM"/>
    <property type="match status" value="1"/>
</dbReference>
<evidence type="ECO:0000313" key="3">
    <source>
        <dbReference type="Proteomes" id="UP000621799"/>
    </source>
</evidence>
<accession>A0A928VSH7</accession>
<dbReference type="SUPFAM" id="SSF56112">
    <property type="entry name" value="Protein kinase-like (PK-like)"/>
    <property type="match status" value="1"/>
</dbReference>
<gene>
    <name evidence="2" type="ORF">IQ235_02025</name>
</gene>
<dbReference type="PANTHER" id="PTHR43642:SF1">
    <property type="entry name" value="HYBRID SIGNAL TRANSDUCTION HISTIDINE KINASE G"/>
    <property type="match status" value="1"/>
</dbReference>